<dbReference type="InterPro" id="IPR055933">
    <property type="entry name" value="DUF7511"/>
</dbReference>
<gene>
    <name evidence="3" type="ORF">Hfx1149_11295</name>
</gene>
<evidence type="ECO:0000313" key="3">
    <source>
        <dbReference type="EMBL" id="KAB1188588.1"/>
    </source>
</evidence>
<protein>
    <recommendedName>
        <fullName evidence="2">DUF7511 domain-containing protein</fullName>
    </recommendedName>
</protein>
<accession>A0A643JZ66</accession>
<dbReference type="Pfam" id="PF24351">
    <property type="entry name" value="DUF7511"/>
    <property type="match status" value="1"/>
</dbReference>
<dbReference type="AlphaFoldDB" id="A0A643JZ66"/>
<dbReference type="EMBL" id="VZUS01000001">
    <property type="protein sequence ID" value="KAB1188588.1"/>
    <property type="molecule type" value="Genomic_DNA"/>
</dbReference>
<dbReference type="RefSeq" id="WP_151138501.1">
    <property type="nucleotide sequence ID" value="NZ_VZUS01000001.1"/>
</dbReference>
<feature type="compositionally biased region" description="Polar residues" evidence="1">
    <location>
        <begin position="1"/>
        <end position="23"/>
    </location>
</feature>
<evidence type="ECO:0000256" key="1">
    <source>
        <dbReference type="SAM" id="MobiDB-lite"/>
    </source>
</evidence>
<proteinExistence type="predicted"/>
<feature type="domain" description="DUF7511" evidence="2">
    <location>
        <begin position="28"/>
        <end position="73"/>
    </location>
</feature>
<organism evidence="3">
    <name type="scientific">Haloferax sp. CBA1149</name>
    <dbReference type="NCBI Taxonomy" id="2650753"/>
    <lineage>
        <taxon>Archaea</taxon>
        <taxon>Methanobacteriati</taxon>
        <taxon>Methanobacteriota</taxon>
        <taxon>Stenosarchaea group</taxon>
        <taxon>Halobacteria</taxon>
        <taxon>Halobacteriales</taxon>
        <taxon>Haloferacaceae</taxon>
        <taxon>Haloferax</taxon>
    </lineage>
</organism>
<sequence length="73" mass="7926">MSEVPASQDSVAGTTDRSGSDSTGDCFLHSVVVTYRGSADQVTVYPRRDSCCDQMEAWLTANVDAFVSLDEMR</sequence>
<name>A0A643JZ66_9EURY</name>
<feature type="region of interest" description="Disordered" evidence="1">
    <location>
        <begin position="1"/>
        <end position="24"/>
    </location>
</feature>
<comment type="caution">
    <text evidence="3">The sequence shown here is derived from an EMBL/GenBank/DDBJ whole genome shotgun (WGS) entry which is preliminary data.</text>
</comment>
<evidence type="ECO:0000259" key="2">
    <source>
        <dbReference type="Pfam" id="PF24351"/>
    </source>
</evidence>
<reference evidence="3" key="1">
    <citation type="submission" date="2019-09" db="EMBL/GenBank/DDBJ databases">
        <title>Genomic analysis of Haloferax sp. CBA1149.</title>
        <authorList>
            <person name="Roh S.W."/>
        </authorList>
    </citation>
    <scope>NUCLEOTIDE SEQUENCE</scope>
    <source>
        <strain evidence="3">CBA1149</strain>
    </source>
</reference>